<accession>A0A383ER28</accession>
<keyword evidence="1" id="KW-0472">Membrane</keyword>
<dbReference type="EMBL" id="UINC01228150">
    <property type="protein sequence ID" value="SVE59346.1"/>
    <property type="molecule type" value="Genomic_DNA"/>
</dbReference>
<evidence type="ECO:0008006" key="3">
    <source>
        <dbReference type="Google" id="ProtNLM"/>
    </source>
</evidence>
<evidence type="ECO:0000313" key="2">
    <source>
        <dbReference type="EMBL" id="SVE59346.1"/>
    </source>
</evidence>
<sequence length="217" mass="25142">MAEDIKNLRELYASELEPKLIELDGERRLIIKLIKRYVLISIFPLLAIGFISYTYQTPIPILITLAICIGISIYKINPIWSNYYTRFKQGVIKEIIGFISKDLEYDNKDYLSKNIFENCGIYRTHIDRYNGDDMVWGKIGVTDIQFSEVHAEYKTTSTNSKGQTQTHWHTIFKGLMFSADFNKNFNVKTYVLTDTAEKLFGSFGTKFQKMSSHGELV</sequence>
<feature type="transmembrane region" description="Helical" evidence="1">
    <location>
        <begin position="61"/>
        <end position="80"/>
    </location>
</feature>
<feature type="transmembrane region" description="Helical" evidence="1">
    <location>
        <begin position="37"/>
        <end position="55"/>
    </location>
</feature>
<protein>
    <recommendedName>
        <fullName evidence="3">Galanin</fullName>
    </recommendedName>
</protein>
<name>A0A383ER28_9ZZZZ</name>
<reference evidence="2" key="1">
    <citation type="submission" date="2018-05" db="EMBL/GenBank/DDBJ databases">
        <authorList>
            <person name="Lanie J.A."/>
            <person name="Ng W.-L."/>
            <person name="Kazmierczak K.M."/>
            <person name="Andrzejewski T.M."/>
            <person name="Davidsen T.M."/>
            <person name="Wayne K.J."/>
            <person name="Tettelin H."/>
            <person name="Glass J.I."/>
            <person name="Rusch D."/>
            <person name="Podicherti R."/>
            <person name="Tsui H.-C.T."/>
            <person name="Winkler M.E."/>
        </authorList>
    </citation>
    <scope>NUCLEOTIDE SEQUENCE</scope>
</reference>
<feature type="non-terminal residue" evidence="2">
    <location>
        <position position="217"/>
    </location>
</feature>
<gene>
    <name evidence="2" type="ORF">METZ01_LOCUS512200</name>
</gene>
<evidence type="ECO:0000256" key="1">
    <source>
        <dbReference type="SAM" id="Phobius"/>
    </source>
</evidence>
<keyword evidence="1" id="KW-0812">Transmembrane</keyword>
<proteinExistence type="predicted"/>
<organism evidence="2">
    <name type="scientific">marine metagenome</name>
    <dbReference type="NCBI Taxonomy" id="408172"/>
    <lineage>
        <taxon>unclassified sequences</taxon>
        <taxon>metagenomes</taxon>
        <taxon>ecological metagenomes</taxon>
    </lineage>
</organism>
<dbReference type="AlphaFoldDB" id="A0A383ER28"/>
<keyword evidence="1" id="KW-1133">Transmembrane helix</keyword>